<reference evidence="2" key="1">
    <citation type="journal article" date="2021" name="Nat. Commun.">
        <title>Genetic determinants of endophytism in the Arabidopsis root mycobiome.</title>
        <authorList>
            <person name="Mesny F."/>
            <person name="Miyauchi S."/>
            <person name="Thiergart T."/>
            <person name="Pickel B."/>
            <person name="Atanasova L."/>
            <person name="Karlsson M."/>
            <person name="Huettel B."/>
            <person name="Barry K.W."/>
            <person name="Haridas S."/>
            <person name="Chen C."/>
            <person name="Bauer D."/>
            <person name="Andreopoulos W."/>
            <person name="Pangilinan J."/>
            <person name="LaButti K."/>
            <person name="Riley R."/>
            <person name="Lipzen A."/>
            <person name="Clum A."/>
            <person name="Drula E."/>
            <person name="Henrissat B."/>
            <person name="Kohler A."/>
            <person name="Grigoriev I.V."/>
            <person name="Martin F.M."/>
            <person name="Hacquard S."/>
        </authorList>
    </citation>
    <scope>NUCLEOTIDE SEQUENCE</scope>
    <source>
        <strain evidence="2">MPI-CAGE-AT-0016</strain>
    </source>
</reference>
<protein>
    <submittedName>
        <fullName evidence="2">Uncharacterized protein</fullName>
    </submittedName>
</protein>
<proteinExistence type="predicted"/>
<accession>A0A8K0TAN0</accession>
<evidence type="ECO:0000256" key="1">
    <source>
        <dbReference type="SAM" id="MobiDB-lite"/>
    </source>
</evidence>
<dbReference type="AlphaFoldDB" id="A0A8K0TAN0"/>
<organism evidence="2 3">
    <name type="scientific">Plectosphaerella cucumerina</name>
    <dbReference type="NCBI Taxonomy" id="40658"/>
    <lineage>
        <taxon>Eukaryota</taxon>
        <taxon>Fungi</taxon>
        <taxon>Dikarya</taxon>
        <taxon>Ascomycota</taxon>
        <taxon>Pezizomycotina</taxon>
        <taxon>Sordariomycetes</taxon>
        <taxon>Hypocreomycetidae</taxon>
        <taxon>Glomerellales</taxon>
        <taxon>Plectosphaerellaceae</taxon>
        <taxon>Plectosphaerella</taxon>
    </lineage>
</organism>
<sequence>MLNAVGEIALLKILRSHVRHHPASFAGSRRLASRRRFSMRPGMLSAQRSDARPKCHQCPPPIATGRRVCAVVSQVPWSCSIIKIFDPDPAWWYDRTMRPNFLHGLRWQKSKREANTSDACTQATHSRCNVHVLLHNSVAHLYRCVLVTEVQSGPRQLQLRQPHRTSRPHLDSCRI</sequence>
<name>A0A8K0TAN0_9PEZI</name>
<gene>
    <name evidence="2" type="ORF">B0T11DRAFT_283678</name>
</gene>
<evidence type="ECO:0000313" key="3">
    <source>
        <dbReference type="Proteomes" id="UP000813385"/>
    </source>
</evidence>
<comment type="caution">
    <text evidence="2">The sequence shown here is derived from an EMBL/GenBank/DDBJ whole genome shotgun (WGS) entry which is preliminary data.</text>
</comment>
<feature type="region of interest" description="Disordered" evidence="1">
    <location>
        <begin position="156"/>
        <end position="175"/>
    </location>
</feature>
<evidence type="ECO:0000313" key="2">
    <source>
        <dbReference type="EMBL" id="KAH7358094.1"/>
    </source>
</evidence>
<dbReference type="Proteomes" id="UP000813385">
    <property type="component" value="Unassembled WGS sequence"/>
</dbReference>
<dbReference type="EMBL" id="JAGPXD010000004">
    <property type="protein sequence ID" value="KAH7358094.1"/>
    <property type="molecule type" value="Genomic_DNA"/>
</dbReference>
<keyword evidence="3" id="KW-1185">Reference proteome</keyword>